<dbReference type="InterPro" id="IPR052356">
    <property type="entry name" value="Thiol_S-MT"/>
</dbReference>
<feature type="domain" description="Methyltransferase type 11" evidence="1">
    <location>
        <begin position="202"/>
        <end position="301"/>
    </location>
</feature>
<dbReference type="GO" id="GO:0008757">
    <property type="term" value="F:S-adenosylmethionine-dependent methyltransferase activity"/>
    <property type="evidence" value="ECO:0007669"/>
    <property type="project" value="InterPro"/>
</dbReference>
<dbReference type="PANTHER" id="PTHR45036">
    <property type="entry name" value="METHYLTRANSFERASE LIKE 7B"/>
    <property type="match status" value="1"/>
</dbReference>
<gene>
    <name evidence="2" type="primary">Mettl7b</name>
    <name evidence="2" type="ORF">g.19357</name>
</gene>
<name>A0A1D1ZKI8_9ARAE</name>
<dbReference type="InterPro" id="IPR013216">
    <property type="entry name" value="Methyltransf_11"/>
</dbReference>
<dbReference type="SUPFAM" id="SSF53335">
    <property type="entry name" value="S-adenosyl-L-methionine-dependent methyltransferases"/>
    <property type="match status" value="1"/>
</dbReference>
<keyword evidence="2" id="KW-0489">Methyltransferase</keyword>
<evidence type="ECO:0000259" key="1">
    <source>
        <dbReference type="Pfam" id="PF08241"/>
    </source>
</evidence>
<evidence type="ECO:0000313" key="2">
    <source>
        <dbReference type="EMBL" id="JAT67474.1"/>
    </source>
</evidence>
<dbReference type="GO" id="GO:0032259">
    <property type="term" value="P:methylation"/>
    <property type="evidence" value="ECO:0007669"/>
    <property type="project" value="UniProtKB-KW"/>
</dbReference>
<dbReference type="Pfam" id="PF08241">
    <property type="entry name" value="Methyltransf_11"/>
    <property type="match status" value="1"/>
</dbReference>
<organism evidence="2">
    <name type="scientific">Anthurium amnicola</name>
    <dbReference type="NCBI Taxonomy" id="1678845"/>
    <lineage>
        <taxon>Eukaryota</taxon>
        <taxon>Viridiplantae</taxon>
        <taxon>Streptophyta</taxon>
        <taxon>Embryophyta</taxon>
        <taxon>Tracheophyta</taxon>
        <taxon>Spermatophyta</taxon>
        <taxon>Magnoliopsida</taxon>
        <taxon>Liliopsida</taxon>
        <taxon>Araceae</taxon>
        <taxon>Pothoideae</taxon>
        <taxon>Potheae</taxon>
        <taxon>Anthurium</taxon>
    </lineage>
</organism>
<proteinExistence type="predicted"/>
<protein>
    <submittedName>
        <fullName evidence="2">Methyltransferase-like protein 7B</fullName>
    </submittedName>
</protein>
<accession>A0A1D1ZKI8</accession>
<dbReference type="CDD" id="cd02440">
    <property type="entry name" value="AdoMet_MTases"/>
    <property type="match status" value="1"/>
</dbReference>
<dbReference type="Gene3D" id="3.40.50.150">
    <property type="entry name" value="Vaccinia Virus protein VP39"/>
    <property type="match status" value="1"/>
</dbReference>
<feature type="non-terminal residue" evidence="2">
    <location>
        <position position="1"/>
    </location>
</feature>
<keyword evidence="2" id="KW-0808">Transferase</keyword>
<dbReference type="EMBL" id="GDJX01000462">
    <property type="protein sequence ID" value="JAT67474.1"/>
    <property type="molecule type" value="Transcribed_RNA"/>
</dbReference>
<dbReference type="AlphaFoldDB" id="A0A1D1ZKI8"/>
<dbReference type="PANTHER" id="PTHR45036:SF1">
    <property type="entry name" value="METHYLTRANSFERASE LIKE 7A"/>
    <property type="match status" value="1"/>
</dbReference>
<sequence length="372" mass="39925">VGKLSNQSKNPIWPLRTLEKGEHRVLTAMATAAISASPPSLRRSRHFSMATAHRRGNPRRGSLTAASGSFSAASFLLRARGCGSSRPYHTDPILAQGEEVGGPFWVPSSFCFCSGCGRRRLLGGISSSSLAGILGAPSAMAGDGPILPPEERSVVARPSRPGWYKELYARVMEQGMRSYEAEVARYKKELFAHLKGENNKILELGVGTGPNLKYYANVASVDVFGVDPNERMENYARATAVAVGIPSTHFNFIQGVAEALPIRDNSMDVVVGTLVLCSVQDIDAALREVKRVLKPGGIYVFIEHVAARDGSLLRLLQGVLDPLQQFLSDGCHLARETAKDISQAGFSDVELSTASISSASIVSPHIYGIACK</sequence>
<dbReference type="InterPro" id="IPR029063">
    <property type="entry name" value="SAM-dependent_MTases_sf"/>
</dbReference>
<reference evidence="2" key="1">
    <citation type="submission" date="2015-07" db="EMBL/GenBank/DDBJ databases">
        <title>Transcriptome Assembly of Anthurium amnicola.</title>
        <authorList>
            <person name="Suzuki J."/>
        </authorList>
    </citation>
    <scope>NUCLEOTIDE SEQUENCE</scope>
</reference>